<proteinExistence type="predicted"/>
<name>A0A8J6NX04_9BACT</name>
<evidence type="ECO:0000313" key="2">
    <source>
        <dbReference type="Proteomes" id="UP000605201"/>
    </source>
</evidence>
<dbReference type="InterPro" id="IPR013406">
    <property type="entry name" value="CHP02574_addiction_mod"/>
</dbReference>
<dbReference type="NCBIfam" id="TIGR02574">
    <property type="entry name" value="stabl_TIGR02574"/>
    <property type="match status" value="1"/>
</dbReference>
<dbReference type="AlphaFoldDB" id="A0A8J6NX04"/>
<sequence>MNLNAVSIFDLSPPEKLQLVEDLWDDLAATPSEVPVHEWQKEELARRKANLMRNPASGLSWDEVKRRARSRYGR</sequence>
<comment type="caution">
    <text evidence="1">The sequence shown here is derived from an EMBL/GenBank/DDBJ whole genome shotgun (WGS) entry which is preliminary data.</text>
</comment>
<accession>A0A8J6NX04</accession>
<dbReference type="Proteomes" id="UP000605201">
    <property type="component" value="Unassembled WGS sequence"/>
</dbReference>
<evidence type="ECO:0000313" key="1">
    <source>
        <dbReference type="EMBL" id="MBC8431290.1"/>
    </source>
</evidence>
<reference evidence="1 2" key="1">
    <citation type="submission" date="2020-08" db="EMBL/GenBank/DDBJ databases">
        <title>Bridging the membrane lipid divide: bacteria of the FCB group superphylum have the potential to synthesize archaeal ether lipids.</title>
        <authorList>
            <person name="Villanueva L."/>
            <person name="Von Meijenfeldt F.A.B."/>
            <person name="Westbye A.B."/>
            <person name="Yadav S."/>
            <person name="Hopmans E.C."/>
            <person name="Dutilh B.E."/>
            <person name="Sinninghe Damste J.S."/>
        </authorList>
    </citation>
    <scope>NUCLEOTIDE SEQUENCE [LARGE SCALE GENOMIC DNA]</scope>
    <source>
        <strain evidence="1">NIOZ-UU17</strain>
    </source>
</reference>
<gene>
    <name evidence="1" type="ORF">H8D96_05165</name>
</gene>
<dbReference type="EMBL" id="JACNIG010000128">
    <property type="protein sequence ID" value="MBC8431290.1"/>
    <property type="molecule type" value="Genomic_DNA"/>
</dbReference>
<organism evidence="1 2">
    <name type="scientific">Candidatus Desulfatibia vada</name>
    <dbReference type="NCBI Taxonomy" id="2841696"/>
    <lineage>
        <taxon>Bacteria</taxon>
        <taxon>Pseudomonadati</taxon>
        <taxon>Thermodesulfobacteriota</taxon>
        <taxon>Desulfobacteria</taxon>
        <taxon>Desulfobacterales</taxon>
        <taxon>Desulfobacterales incertae sedis</taxon>
        <taxon>Candidatus Desulfatibia</taxon>
    </lineage>
</organism>
<dbReference type="Pfam" id="PF09720">
    <property type="entry name" value="Unstab_antitox"/>
    <property type="match status" value="1"/>
</dbReference>
<protein>
    <submittedName>
        <fullName evidence="1">Addiction module protein</fullName>
    </submittedName>
</protein>